<name>A0A249KTP7_9ACTN</name>
<proteinExistence type="predicted"/>
<evidence type="ECO:0000256" key="1">
    <source>
        <dbReference type="SAM" id="SignalP"/>
    </source>
</evidence>
<keyword evidence="1" id="KW-0732">Signal</keyword>
<organism evidence="2 3">
    <name type="scientific">Candidatus Planktophila vernalis</name>
    <dbReference type="NCBI Taxonomy" id="1884907"/>
    <lineage>
        <taxon>Bacteria</taxon>
        <taxon>Bacillati</taxon>
        <taxon>Actinomycetota</taxon>
        <taxon>Actinomycetes</taxon>
        <taxon>Candidatus Nanopelagicales</taxon>
        <taxon>Candidatus Nanopelagicaceae</taxon>
        <taxon>Candidatus Planktophila</taxon>
    </lineage>
</organism>
<evidence type="ECO:0000313" key="2">
    <source>
        <dbReference type="EMBL" id="ASY20188.1"/>
    </source>
</evidence>
<dbReference type="AlphaFoldDB" id="A0A249KTP7"/>
<sequence>MNMTEMGAKLSLVKKTIAIVLALLFLAPATAVAASDKFSDSQTTLSYSVYKPSNTLGLRTTKFSLLPCQPDEQDWLFVQYGGTVRYLQIMQTMAGVKCSDPGLSKFLKTVLVNGIKAKAYAYCDPSQMSVAAYKRCGIEDIGRVGGYLMFTTKAVKGLSATEIQVQGIGGITYAQLVAVAKSLKTVKASGRPLAQVLPPIMIDPLTTTDVSVRAGSSIVLTVADPAKWSAEVLSDGIVSFVPGGDQGGFITNPALKALISGATTVKLVNSDDPTKVYQLEIIVNP</sequence>
<protein>
    <recommendedName>
        <fullName evidence="4">Cadherin-like beta sandwich domain-containing protein</fullName>
    </recommendedName>
</protein>
<dbReference type="Proteomes" id="UP000217186">
    <property type="component" value="Chromosome"/>
</dbReference>
<accession>A0A249KTP7</accession>
<dbReference type="EMBL" id="CP016776">
    <property type="protein sequence ID" value="ASY20188.1"/>
    <property type="molecule type" value="Genomic_DNA"/>
</dbReference>
<feature type="chain" id="PRO_5038992739" description="Cadherin-like beta sandwich domain-containing protein" evidence="1">
    <location>
        <begin position="34"/>
        <end position="285"/>
    </location>
</feature>
<evidence type="ECO:0000313" key="3">
    <source>
        <dbReference type="Proteomes" id="UP000217186"/>
    </source>
</evidence>
<feature type="signal peptide" evidence="1">
    <location>
        <begin position="1"/>
        <end position="33"/>
    </location>
</feature>
<gene>
    <name evidence="2" type="ORF">A7sIIA15_04865</name>
</gene>
<dbReference type="OrthoDB" id="5075047at2"/>
<reference evidence="2 3" key="1">
    <citation type="submission" date="2016-07" db="EMBL/GenBank/DDBJ databases">
        <title>High microdiversification within the ubiquitous acI lineage of Actinobacteria.</title>
        <authorList>
            <person name="Neuenschwander S.M."/>
            <person name="Salcher M."/>
            <person name="Ghai R."/>
            <person name="Pernthaler J."/>
        </authorList>
    </citation>
    <scope>NUCLEOTIDE SEQUENCE [LARGE SCALE GENOMIC DNA]</scope>
    <source>
        <strain evidence="2">MMS-IIA-15</strain>
    </source>
</reference>
<keyword evidence="3" id="KW-1185">Reference proteome</keyword>
<dbReference type="RefSeq" id="WP_095686050.1">
    <property type="nucleotide sequence ID" value="NZ_CP016776.1"/>
</dbReference>
<dbReference type="KEGG" id="pvn:A7sIIA15_04865"/>
<evidence type="ECO:0008006" key="4">
    <source>
        <dbReference type="Google" id="ProtNLM"/>
    </source>
</evidence>